<evidence type="ECO:0000313" key="2">
    <source>
        <dbReference type="EMBL" id="TGB05320.1"/>
    </source>
</evidence>
<dbReference type="CDD" id="cd05244">
    <property type="entry name" value="BVR-B_like_SDR_a"/>
    <property type="match status" value="1"/>
</dbReference>
<comment type="caution">
    <text evidence="2">The sequence shown here is derived from an EMBL/GenBank/DDBJ whole genome shotgun (WGS) entry which is preliminary data.</text>
</comment>
<gene>
    <name evidence="2" type="ORF">E4663_10125</name>
</gene>
<evidence type="ECO:0000259" key="1">
    <source>
        <dbReference type="Pfam" id="PF13460"/>
    </source>
</evidence>
<sequence length="205" mass="23132">MKIAIFGASGRVGQQVLQKAIEDGHEVRALVRRPQDHLAEGKVELVYGDAKKEKDVYETIKGCDVVFSGLNTDKSDTLSVAIPYMIKAMEKENISRIVTIGTAGILDSRNENGKFRFQTNESKRKSTFAAEEHAKAFRYLEKSKHDWTIVCPTYLPDGEEEGNIRFEQNHLPEGGRKITVGDTAQFAYEELLKNRFNQSRVGICY</sequence>
<dbReference type="SUPFAM" id="SSF51735">
    <property type="entry name" value="NAD(P)-binding Rossmann-fold domains"/>
    <property type="match status" value="1"/>
</dbReference>
<dbReference type="PANTHER" id="PTHR43355:SF2">
    <property type="entry name" value="FLAVIN REDUCTASE (NADPH)"/>
    <property type="match status" value="1"/>
</dbReference>
<proteinExistence type="predicted"/>
<dbReference type="PANTHER" id="PTHR43355">
    <property type="entry name" value="FLAVIN REDUCTASE (NADPH)"/>
    <property type="match status" value="1"/>
</dbReference>
<keyword evidence="3" id="KW-1185">Reference proteome</keyword>
<protein>
    <submittedName>
        <fullName evidence="2">SDR family oxidoreductase</fullName>
    </submittedName>
</protein>
<dbReference type="RefSeq" id="WP_135327467.1">
    <property type="nucleotide sequence ID" value="NZ_SRJC01000001.1"/>
</dbReference>
<reference evidence="2 3" key="1">
    <citation type="journal article" date="2003" name="Int. J. Syst. Evol. Microbiol.">
        <title>Halobacillus salinus sp. nov., isolated from a salt lake on the coast of the East Sea in Korea.</title>
        <authorList>
            <person name="Yoon J.H."/>
            <person name="Kang K.H."/>
            <person name="Park Y.H."/>
        </authorList>
    </citation>
    <scope>NUCLEOTIDE SEQUENCE [LARGE SCALE GENOMIC DNA]</scope>
    <source>
        <strain evidence="2 3">HSL-3</strain>
    </source>
</reference>
<dbReference type="GO" id="GO:0016646">
    <property type="term" value="F:oxidoreductase activity, acting on the CH-NH group of donors, NAD or NADP as acceptor"/>
    <property type="evidence" value="ECO:0007669"/>
    <property type="project" value="TreeGrafter"/>
</dbReference>
<dbReference type="EMBL" id="SRJC01000001">
    <property type="protein sequence ID" value="TGB05320.1"/>
    <property type="molecule type" value="Genomic_DNA"/>
</dbReference>
<organism evidence="2 3">
    <name type="scientific">Halobacillus salinus</name>
    <dbReference type="NCBI Taxonomy" id="192814"/>
    <lineage>
        <taxon>Bacteria</taxon>
        <taxon>Bacillati</taxon>
        <taxon>Bacillota</taxon>
        <taxon>Bacilli</taxon>
        <taxon>Bacillales</taxon>
        <taxon>Bacillaceae</taxon>
        <taxon>Halobacillus</taxon>
    </lineage>
</organism>
<evidence type="ECO:0000313" key="3">
    <source>
        <dbReference type="Proteomes" id="UP000297982"/>
    </source>
</evidence>
<accession>A0A4Z0H5M1</accession>
<name>A0A4Z0H5M1_9BACI</name>
<dbReference type="Proteomes" id="UP000297982">
    <property type="component" value="Unassembled WGS sequence"/>
</dbReference>
<dbReference type="InterPro" id="IPR051606">
    <property type="entry name" value="Polyketide_Oxido-like"/>
</dbReference>
<dbReference type="Pfam" id="PF13460">
    <property type="entry name" value="NAD_binding_10"/>
    <property type="match status" value="1"/>
</dbReference>
<dbReference type="InterPro" id="IPR036291">
    <property type="entry name" value="NAD(P)-bd_dom_sf"/>
</dbReference>
<dbReference type="Gene3D" id="3.40.50.720">
    <property type="entry name" value="NAD(P)-binding Rossmann-like Domain"/>
    <property type="match status" value="1"/>
</dbReference>
<feature type="domain" description="NAD(P)-binding" evidence="1">
    <location>
        <begin position="7"/>
        <end position="191"/>
    </location>
</feature>
<dbReference type="AlphaFoldDB" id="A0A4Z0H5M1"/>
<dbReference type="STRING" id="192814.GCA_900166575_02412"/>
<dbReference type="InterPro" id="IPR016040">
    <property type="entry name" value="NAD(P)-bd_dom"/>
</dbReference>